<sequence length="25" mass="2837">MVLHWLSSSRPMPCPRHSLTLALTC</sequence>
<evidence type="ECO:0000313" key="2">
    <source>
        <dbReference type="Proteomes" id="UP000032142"/>
    </source>
</evidence>
<keyword evidence="2" id="KW-1185">Reference proteome</keyword>
<organism evidence="1 2">
    <name type="scientific">Gossypium arboreum</name>
    <name type="common">Tree cotton</name>
    <name type="synonym">Gossypium nanking</name>
    <dbReference type="NCBI Taxonomy" id="29729"/>
    <lineage>
        <taxon>Eukaryota</taxon>
        <taxon>Viridiplantae</taxon>
        <taxon>Streptophyta</taxon>
        <taxon>Embryophyta</taxon>
        <taxon>Tracheophyta</taxon>
        <taxon>Spermatophyta</taxon>
        <taxon>Magnoliopsida</taxon>
        <taxon>eudicotyledons</taxon>
        <taxon>Gunneridae</taxon>
        <taxon>Pentapetalae</taxon>
        <taxon>rosids</taxon>
        <taxon>malvids</taxon>
        <taxon>Malvales</taxon>
        <taxon>Malvaceae</taxon>
        <taxon>Malvoideae</taxon>
        <taxon>Gossypium</taxon>
    </lineage>
</organism>
<gene>
    <name evidence="1" type="ORF">F383_17572</name>
</gene>
<reference evidence="2" key="1">
    <citation type="submission" date="2014-09" db="EMBL/GenBank/DDBJ databases">
        <authorList>
            <person name="Mudge J."/>
            <person name="Ramaraj T."/>
            <person name="Lindquist I.E."/>
            <person name="Bharti A.K."/>
            <person name="Sundararajan A."/>
            <person name="Cameron C.T."/>
            <person name="Woodward J.E."/>
            <person name="May G.D."/>
            <person name="Brubaker C."/>
            <person name="Broadhvest J."/>
            <person name="Wilkins T.A."/>
        </authorList>
    </citation>
    <scope>NUCLEOTIDE SEQUENCE</scope>
    <source>
        <strain evidence="2">cv. AKA8401</strain>
    </source>
</reference>
<name>A0A0B0NJT9_GOSAR</name>
<dbReference type="AlphaFoldDB" id="A0A0B0NJT9"/>
<proteinExistence type="predicted"/>
<dbReference type="EMBL" id="KN397030">
    <property type="protein sequence ID" value="KHG12094.1"/>
    <property type="molecule type" value="Genomic_DNA"/>
</dbReference>
<protein>
    <submittedName>
        <fullName evidence="1">Uncharacterized protein</fullName>
    </submittedName>
</protein>
<dbReference type="Proteomes" id="UP000032142">
    <property type="component" value="Unassembled WGS sequence"/>
</dbReference>
<evidence type="ECO:0000313" key="1">
    <source>
        <dbReference type="EMBL" id="KHG12094.1"/>
    </source>
</evidence>
<accession>A0A0B0NJT9</accession>